<dbReference type="SUPFAM" id="SSF53756">
    <property type="entry name" value="UDP-Glycosyltransferase/glycogen phosphorylase"/>
    <property type="match status" value="1"/>
</dbReference>
<name>A0A1I2DJF2_9BACT</name>
<dbReference type="eggNOG" id="COG0381">
    <property type="taxonomic scope" value="Bacteria"/>
</dbReference>
<dbReference type="InterPro" id="IPR029767">
    <property type="entry name" value="WecB-like"/>
</dbReference>
<reference evidence="3 4" key="1">
    <citation type="submission" date="2016-10" db="EMBL/GenBank/DDBJ databases">
        <authorList>
            <person name="de Groot N.N."/>
        </authorList>
    </citation>
    <scope>NUCLEOTIDE SEQUENCE [LARGE SCALE GENOMIC DNA]</scope>
    <source>
        <strain evidence="3 4">DSM 19012</strain>
    </source>
</reference>
<evidence type="ECO:0000313" key="4">
    <source>
        <dbReference type="Proteomes" id="UP000181976"/>
    </source>
</evidence>
<dbReference type="InParanoid" id="A0A1I2DJF2"/>
<evidence type="ECO:0000256" key="1">
    <source>
        <dbReference type="RuleBase" id="RU003513"/>
    </source>
</evidence>
<dbReference type="Pfam" id="PF02350">
    <property type="entry name" value="Epimerase_2"/>
    <property type="match status" value="1"/>
</dbReference>
<dbReference type="PANTHER" id="PTHR43174">
    <property type="entry name" value="UDP-N-ACETYLGLUCOSAMINE 2-EPIMERASE"/>
    <property type="match status" value="1"/>
</dbReference>
<keyword evidence="1" id="KW-0413">Isomerase</keyword>
<dbReference type="NCBIfam" id="TIGR00236">
    <property type="entry name" value="wecB"/>
    <property type="match status" value="1"/>
</dbReference>
<dbReference type="Gene3D" id="3.40.50.2000">
    <property type="entry name" value="Glycogen Phosphorylase B"/>
    <property type="match status" value="2"/>
</dbReference>
<comment type="similarity">
    <text evidence="1">Belongs to the UDP-N-acetylglucosamine 2-epimerase family.</text>
</comment>
<dbReference type="GO" id="GO:0016853">
    <property type="term" value="F:isomerase activity"/>
    <property type="evidence" value="ECO:0007669"/>
    <property type="project" value="UniProtKB-KW"/>
</dbReference>
<proteinExistence type="inferred from homology"/>
<dbReference type="STRING" id="385682.SAMN05444380_11910"/>
<evidence type="ECO:0000313" key="3">
    <source>
        <dbReference type="EMBL" id="SFE80040.1"/>
    </source>
</evidence>
<dbReference type="Proteomes" id="UP000181976">
    <property type="component" value="Unassembled WGS sequence"/>
</dbReference>
<protein>
    <submittedName>
        <fullName evidence="3">UDP-N-acetylglucosamine 2-epimerase (Non-hydrolysing)</fullName>
    </submittedName>
</protein>
<feature type="domain" description="UDP-N-acetylglucosamine 2-epimerase" evidence="2">
    <location>
        <begin position="24"/>
        <end position="359"/>
    </location>
</feature>
<gene>
    <name evidence="3" type="ORF">SAMN05444380_11910</name>
</gene>
<dbReference type="EMBL" id="FONA01000019">
    <property type="protein sequence ID" value="SFE80040.1"/>
    <property type="molecule type" value="Genomic_DNA"/>
</dbReference>
<dbReference type="AlphaFoldDB" id="A0A1I2DJF2"/>
<evidence type="ECO:0000259" key="2">
    <source>
        <dbReference type="Pfam" id="PF02350"/>
    </source>
</evidence>
<dbReference type="PANTHER" id="PTHR43174:SF1">
    <property type="entry name" value="UDP-N-ACETYLGLUCOSAMINE 2-EPIMERASE"/>
    <property type="match status" value="1"/>
</dbReference>
<sequence>MQKILLVAGARPNFIKIAPLWREFSKLSNVDVKIVHTGQHYDKAMSSFIFEDLQLPSPDYNLNIHGGSHAIQTGQIMERFDKVVDIELPDDIIVTGDVNSTLACALVAVKRGIRTSHVEAGLRSFDRSMPEEINRIVTDSVSDLLFVSESSGIKNLEREGIEPHKIFFVGNVMIDSLVFIEKKVNNSTILHQLGIKEKNYGLLTLHRPSNVDNPNQLKQLLSWLHHIADKTKIVFPVHPRTQIKIEKISSKPLINHPNIILIPPQRYVDFQRLLKSAQFVITDSGGLQEETTWRGIPCITLRKNTERPVTIEVGTNILAGHDLELASSTILQFLNKKTQSGEKPHLWDGNAASRIVKVIVNQSPSFSKSTFQ</sequence>
<organism evidence="3 4">
    <name type="scientific">Thermophagus xiamenensis</name>
    <dbReference type="NCBI Taxonomy" id="385682"/>
    <lineage>
        <taxon>Bacteria</taxon>
        <taxon>Pseudomonadati</taxon>
        <taxon>Bacteroidota</taxon>
        <taxon>Bacteroidia</taxon>
        <taxon>Marinilabiliales</taxon>
        <taxon>Marinilabiliaceae</taxon>
        <taxon>Thermophagus</taxon>
    </lineage>
</organism>
<dbReference type="InterPro" id="IPR003331">
    <property type="entry name" value="UDP_GlcNAc_Epimerase_2_dom"/>
</dbReference>
<dbReference type="FunCoup" id="A0A1I2DJF2">
    <property type="interactions" value="314"/>
</dbReference>
<keyword evidence="4" id="KW-1185">Reference proteome</keyword>
<accession>A0A1I2DJF2</accession>
<dbReference type="RefSeq" id="WP_010527500.1">
    <property type="nucleotide sequence ID" value="NZ_AFSL01000053.1"/>
</dbReference>
<dbReference type="CDD" id="cd03786">
    <property type="entry name" value="GTB_UDP-GlcNAc_2-Epimerase"/>
    <property type="match status" value="1"/>
</dbReference>
<dbReference type="OrthoDB" id="9803238at2"/>